<dbReference type="Pfam" id="PF08751">
    <property type="entry name" value="TrwC"/>
    <property type="match status" value="1"/>
</dbReference>
<dbReference type="SUPFAM" id="SSF52540">
    <property type="entry name" value="P-loop containing nucleoside triphosphate hydrolases"/>
    <property type="match status" value="2"/>
</dbReference>
<organism evidence="3">
    <name type="scientific">Bifidobacterium dentium</name>
    <dbReference type="NCBI Taxonomy" id="1689"/>
    <lineage>
        <taxon>Bacteria</taxon>
        <taxon>Bacillati</taxon>
        <taxon>Actinomycetota</taxon>
        <taxon>Actinomycetes</taxon>
        <taxon>Bifidobacteriales</taxon>
        <taxon>Bifidobacteriaceae</taxon>
        <taxon>Bifidobacterium</taxon>
    </lineage>
</organism>
<dbReference type="Gene3D" id="3.40.50.300">
    <property type="entry name" value="P-loop containing nucleotide triphosphate hydrolases"/>
    <property type="match status" value="2"/>
</dbReference>
<feature type="domain" description="AAA+ ATPase" evidence="2">
    <location>
        <begin position="537"/>
        <end position="837"/>
    </location>
</feature>
<dbReference type="InterPro" id="IPR003593">
    <property type="entry name" value="AAA+_ATPase"/>
</dbReference>
<accession>A0A6N2S227</accession>
<dbReference type="RefSeq" id="WP_231495308.1">
    <property type="nucleotide sequence ID" value="NZ_CACRSP010000003.1"/>
</dbReference>
<feature type="region of interest" description="Disordered" evidence="1">
    <location>
        <begin position="1315"/>
        <end position="1397"/>
    </location>
</feature>
<reference evidence="3" key="1">
    <citation type="submission" date="2019-11" db="EMBL/GenBank/DDBJ databases">
        <authorList>
            <person name="Feng L."/>
        </authorList>
    </citation>
    <scope>NUCLEOTIDE SEQUENCE</scope>
    <source>
        <strain evidence="3">BdentiumLFYP24</strain>
    </source>
</reference>
<evidence type="ECO:0000256" key="1">
    <source>
        <dbReference type="SAM" id="MobiDB-lite"/>
    </source>
</evidence>
<dbReference type="InterPro" id="IPR027417">
    <property type="entry name" value="P-loop_NTPase"/>
</dbReference>
<name>A0A6N2S227_9BIFI</name>
<feature type="compositionally biased region" description="Basic and acidic residues" evidence="1">
    <location>
        <begin position="1386"/>
        <end position="1397"/>
    </location>
</feature>
<evidence type="ECO:0000259" key="2">
    <source>
        <dbReference type="SMART" id="SM00382"/>
    </source>
</evidence>
<dbReference type="CDD" id="cd18809">
    <property type="entry name" value="SF1_C_RecD"/>
    <property type="match status" value="1"/>
</dbReference>
<protein>
    <submittedName>
        <fullName evidence="3">Multifunctional conjugation protein TraI</fullName>
    </submittedName>
</protein>
<proteinExistence type="predicted"/>
<sequence length="1397" mass="156772">MAMNLTKLANAEYTLHDIMEALDADGATVGTGPSGYYTAKGNPPGRWIGSGAELLGGSVGRTASSKTVRSLINDSRDPSTGRFLGDVKLTKGDDGEPPVAGWDYTTRQPKSVSILWAFGDAETRRGIDECLQKATDMTIAYLEDEYASTRAGQGGVASVACDGVAGFVFDHFDTRDGDPQPHKHITISNRVRRSSDGVWTALDGRKLYSSMVEISEIHENLLQDLLTQRFGWTWTTKVNEQGTKSVINEVDGVPAELIEAFSGRHSEIAKQVEQRVQQEEAQTGRPVSFQRRAQIDLEVWQATRKAKPEIQPSLAEKQRHWWKKLGQTAPDIDIRHVWDTVNSRKTSMLHIDSTCQEDISRLLLDQIADMSRTGKNGLQLERELVDLSYRNVSKGRTTWKKTNVRAEAERLLRSVRIDPEQRIIVANRIADLALARCVKLTPGRYRIPQDVKDSPTLTNGNGVSVFDDDKLDLYTSREILDAEHYMIGQAGKPAVTGFTADEARIWLQGWNEQAGRNGGYPLAADQFEAAVYALSNPRMVGAVIGPAGTGKTTTMRAVADAWRAKYGPDSVLGLATSRRAVGELRNSIGCNSITIAKLLYHNDIDQIERHRRDIAVLDQQIRSTPDPVQRLACRMRLSRILAEESTYSIRPNQLVIIDEAGMVDTRHMAQVSRMAELMGAKVTLTGDPLQLDSVSGAGGMLGWMERHGMYQMLSSLWRFTSKADKWDGDPHGGRDSIRRWEGEGRATLELRKGGDRADPESVAACERLVQRYVDHDRLHWGEDVQLEEESYVQCIEWQDQGKSTLLIAGTRDQVRDINRRFILERRSKGQSEADPAKTVALRDGLDVGRGDQIVCRKNEDDVTSHDGRTIENGMTFRIENVGRRDVSCVSLADGSRWEIPREFLETGCEAGYACTVHRCQGMTVDRCAVLFPSDANTPCNLQYVAGSRGKEENHFYYACPDEEQRKIRHQLSGVETDPKAIAMSRMKASLLNHPDAATATETLERERTDRMDLKRLMREHDSAAGLISGPHLNAMLARRHDPKTVDKITRSPSYEWLRGVWSRAYMTDAKRALAIIGQPLDPDRLKGRRPDRDQLVGKIARTARVLHPDRMDDTTYRIDMDVSRDSEQARYVTEILERSDIPYTLADTLDGKAITIDVDHSCIPAVKTILDGLCQTVKGFDQSLFPRWRELRREEGRILKENPDMRRQSRPVEPDWAATIAGRLNAGLLDRVNGTVHEEWCAGVIPRIRASRHGSELDIVRQNERLIELKVDELVRDAQASNQPWTGRILEASADDPTLFRDVVVYRAMWQVDEEDDPLGERPPASSGRQEQHWANLDGRINHTDGVVNPGRRHRPSANRDMSAINHAEETSTRPEETTAWQPSREPSDKPRNGLWI</sequence>
<dbReference type="Pfam" id="PF13604">
    <property type="entry name" value="AAA_30"/>
    <property type="match status" value="1"/>
</dbReference>
<evidence type="ECO:0000313" key="3">
    <source>
        <dbReference type="EMBL" id="VYS86849.1"/>
    </source>
</evidence>
<dbReference type="SMART" id="SM00382">
    <property type="entry name" value="AAA"/>
    <property type="match status" value="1"/>
</dbReference>
<dbReference type="SUPFAM" id="SSF55464">
    <property type="entry name" value="Origin of replication-binding domain, RBD-like"/>
    <property type="match status" value="1"/>
</dbReference>
<dbReference type="EMBL" id="CACRSP010000003">
    <property type="protein sequence ID" value="VYS86849.1"/>
    <property type="molecule type" value="Genomic_DNA"/>
</dbReference>
<gene>
    <name evidence="3" type="primary">traI</name>
    <name evidence="3" type="ORF">BDLFYP24_01269</name>
</gene>
<dbReference type="InterPro" id="IPR014862">
    <property type="entry name" value="TrwC"/>
</dbReference>
<feature type="compositionally biased region" description="Basic and acidic residues" evidence="1">
    <location>
        <begin position="1367"/>
        <end position="1377"/>
    </location>
</feature>
<dbReference type="NCBIfam" id="NF041492">
    <property type="entry name" value="MobF"/>
    <property type="match status" value="1"/>
</dbReference>